<accession>A0A9D7XGQ9</accession>
<name>A0A9D7XGQ9_9BACT</name>
<protein>
    <submittedName>
        <fullName evidence="2">DUF262 domain-containing protein</fullName>
    </submittedName>
</protein>
<dbReference type="PANTHER" id="PTHR39639:SF1">
    <property type="entry name" value="DUF262 DOMAIN-CONTAINING PROTEIN"/>
    <property type="match status" value="1"/>
</dbReference>
<evidence type="ECO:0000313" key="2">
    <source>
        <dbReference type="EMBL" id="MBK9719981.1"/>
    </source>
</evidence>
<reference evidence="2 3" key="1">
    <citation type="submission" date="2020-10" db="EMBL/GenBank/DDBJ databases">
        <title>Connecting structure to function with the recovery of over 1000 high-quality activated sludge metagenome-assembled genomes encoding full-length rRNA genes using long-read sequencing.</title>
        <authorList>
            <person name="Singleton C.M."/>
            <person name="Petriglieri F."/>
            <person name="Kristensen J.M."/>
            <person name="Kirkegaard R.H."/>
            <person name="Michaelsen T.Y."/>
            <person name="Andersen M.H."/>
            <person name="Karst S.M."/>
            <person name="Dueholm M.S."/>
            <person name="Nielsen P.H."/>
            <person name="Albertsen M."/>
        </authorList>
    </citation>
    <scope>NUCLEOTIDE SEQUENCE [LARGE SCALE GENOMIC DNA]</scope>
    <source>
        <strain evidence="2">Ribe_18-Q3-R11-54_BAT3C.373</strain>
    </source>
</reference>
<dbReference type="AlphaFoldDB" id="A0A9D7XGQ9"/>
<dbReference type="PANTHER" id="PTHR39639">
    <property type="entry name" value="CHROMOSOME 16, WHOLE GENOME SHOTGUN SEQUENCE"/>
    <property type="match status" value="1"/>
</dbReference>
<feature type="domain" description="GmrSD restriction endonucleases N-terminal" evidence="1">
    <location>
        <begin position="19"/>
        <end position="163"/>
    </location>
</feature>
<organism evidence="2 3">
    <name type="scientific">Candidatus Defluviibacterium haderslevense</name>
    <dbReference type="NCBI Taxonomy" id="2981993"/>
    <lineage>
        <taxon>Bacteria</taxon>
        <taxon>Pseudomonadati</taxon>
        <taxon>Bacteroidota</taxon>
        <taxon>Saprospiria</taxon>
        <taxon>Saprospirales</taxon>
        <taxon>Saprospiraceae</taxon>
        <taxon>Candidatus Defluviibacterium</taxon>
    </lineage>
</organism>
<dbReference type="Proteomes" id="UP000808349">
    <property type="component" value="Unassembled WGS sequence"/>
</dbReference>
<comment type="caution">
    <text evidence="2">The sequence shown here is derived from an EMBL/GenBank/DDBJ whole genome shotgun (WGS) entry which is preliminary data.</text>
</comment>
<evidence type="ECO:0000259" key="1">
    <source>
        <dbReference type="Pfam" id="PF03235"/>
    </source>
</evidence>
<proteinExistence type="predicted"/>
<sequence>MKNFDSRTYSINDFLEWSNSGQLELNPKFQRRSVWTDTARSYLMDTIVRGKPIPKVFIRQKLNVQTRKSIREVVDGQQRLRTILSYLKDGFVISKKHHPTFGGLFFSQLNQADENIQSSILNYEVSTDLLVNMPDSEILDIFGRLNSYSVTLNEQEKIHANHFGPFKTLADRVAHSYNSFWIDNKILSDKEVLRMADVNLCADLLIAMIEGIKSKKQIKSFYASYEREFEHDPVDLESKFSSTITTIQGIFGTDLKETEFKRIHIFYTLFTVIFHLKFGLPGNDKARLNITEQDFARVESRLENINSIFTTEEPQQLNATEVRFLEDSRRATTDKAVRERRTQYLIDIILQ</sequence>
<dbReference type="EMBL" id="JADKFW010000022">
    <property type="protein sequence ID" value="MBK9719981.1"/>
    <property type="molecule type" value="Genomic_DNA"/>
</dbReference>
<dbReference type="InterPro" id="IPR004919">
    <property type="entry name" value="GmrSD_N"/>
</dbReference>
<gene>
    <name evidence="2" type="ORF">IPO85_21235</name>
</gene>
<evidence type="ECO:0000313" key="3">
    <source>
        <dbReference type="Proteomes" id="UP000808349"/>
    </source>
</evidence>
<dbReference type="Pfam" id="PF03235">
    <property type="entry name" value="GmrSD_N"/>
    <property type="match status" value="1"/>
</dbReference>